<evidence type="ECO:0000256" key="6">
    <source>
        <dbReference type="ARBA" id="ARBA00035207"/>
    </source>
</evidence>
<dbReference type="Proteomes" id="UP001059824">
    <property type="component" value="Chromosome"/>
</dbReference>
<evidence type="ECO:0000313" key="13">
    <source>
        <dbReference type="Proteomes" id="UP001059824"/>
    </source>
</evidence>
<sequence>MAETFTVRAYIKGIDLTPRKVSVVAALVRGRSVADALVILEHTPRRSATPVRKAIASAAANATNNHGLDAKSLQITTLSVTAGPRLKRFKPHMRGMALPFQKKTSHILVEVSGVEKAKKKPATKKAEAAKPAKKEEEK</sequence>
<keyword evidence="5 7" id="KW-0687">Ribonucleoprotein</keyword>
<dbReference type="SUPFAM" id="SSF54843">
    <property type="entry name" value="Ribosomal protein L22"/>
    <property type="match status" value="1"/>
</dbReference>
<protein>
    <recommendedName>
        <fullName evidence="6 7">Large ribosomal subunit protein uL22</fullName>
    </recommendedName>
</protein>
<comment type="subunit">
    <text evidence="7 9">Part of the 50S ribosomal subunit.</text>
</comment>
<evidence type="ECO:0000256" key="4">
    <source>
        <dbReference type="ARBA" id="ARBA00022980"/>
    </source>
</evidence>
<dbReference type="Pfam" id="PF00237">
    <property type="entry name" value="Ribosomal_L22"/>
    <property type="match status" value="1"/>
</dbReference>
<dbReference type="InterPro" id="IPR047867">
    <property type="entry name" value="Ribosomal_uL22_bac/org-type"/>
</dbReference>
<evidence type="ECO:0000256" key="3">
    <source>
        <dbReference type="ARBA" id="ARBA00022884"/>
    </source>
</evidence>
<dbReference type="InterPro" id="IPR005727">
    <property type="entry name" value="Ribosomal_uL22_bac/chlpt-type"/>
</dbReference>
<proteinExistence type="inferred from homology"/>
<feature type="region of interest" description="Disordered" evidence="11">
    <location>
        <begin position="114"/>
        <end position="138"/>
    </location>
</feature>
<dbReference type="PANTHER" id="PTHR13501">
    <property type="entry name" value="CHLOROPLAST 50S RIBOSOMAL PROTEIN L22-RELATED"/>
    <property type="match status" value="1"/>
</dbReference>
<dbReference type="KEGG" id="mama:GII36_03140"/>
<dbReference type="GO" id="GO:0022625">
    <property type="term" value="C:cytosolic large ribosomal subunit"/>
    <property type="evidence" value="ECO:0007669"/>
    <property type="project" value="TreeGrafter"/>
</dbReference>
<dbReference type="HAMAP" id="MF_01331_B">
    <property type="entry name" value="Ribosomal_uL22_B"/>
    <property type="match status" value="1"/>
</dbReference>
<dbReference type="GO" id="GO:0006412">
    <property type="term" value="P:translation"/>
    <property type="evidence" value="ECO:0007669"/>
    <property type="project" value="UniProtKB-UniRule"/>
</dbReference>
<evidence type="ECO:0000256" key="2">
    <source>
        <dbReference type="ARBA" id="ARBA00022730"/>
    </source>
</evidence>
<evidence type="ECO:0000256" key="10">
    <source>
        <dbReference type="RuleBase" id="RU004008"/>
    </source>
</evidence>
<dbReference type="AlphaFoldDB" id="A0A857MJT9"/>
<evidence type="ECO:0000256" key="8">
    <source>
        <dbReference type="RuleBase" id="RU004005"/>
    </source>
</evidence>
<dbReference type="Gene3D" id="3.90.470.10">
    <property type="entry name" value="Ribosomal protein L22/L17"/>
    <property type="match status" value="1"/>
</dbReference>
<dbReference type="PANTHER" id="PTHR13501:SF8">
    <property type="entry name" value="LARGE RIBOSOMAL SUBUNIT PROTEIN UL22M"/>
    <property type="match status" value="1"/>
</dbReference>
<keyword evidence="3 7" id="KW-0694">RNA-binding</keyword>
<feature type="compositionally biased region" description="Basic and acidic residues" evidence="11">
    <location>
        <begin position="124"/>
        <end position="138"/>
    </location>
</feature>
<dbReference type="InterPro" id="IPR036394">
    <property type="entry name" value="Ribosomal_uL22_sf"/>
</dbReference>
<reference evidence="12" key="1">
    <citation type="journal article" date="2021" name="Nat. Microbiol.">
        <title>Cocultivation of an ultrasmall environmental parasitic bacterium with lytic ability against bacteria associated with wastewater foams.</title>
        <authorList>
            <person name="Batinovic S."/>
            <person name="Rose J.J.A."/>
            <person name="Ratcliffe J."/>
            <person name="Seviour R.J."/>
            <person name="Petrovski S."/>
        </authorList>
    </citation>
    <scope>NUCLEOTIDE SEQUENCE</scope>
    <source>
        <strain evidence="12">JR1</strain>
    </source>
</reference>
<gene>
    <name evidence="7 12" type="primary">rplV</name>
    <name evidence="12" type="ORF">GII36_03140</name>
</gene>
<evidence type="ECO:0000313" key="12">
    <source>
        <dbReference type="EMBL" id="QHN42834.1"/>
    </source>
</evidence>
<evidence type="ECO:0000256" key="9">
    <source>
        <dbReference type="RuleBase" id="RU004006"/>
    </source>
</evidence>
<dbReference type="RefSeq" id="WP_260762362.1">
    <property type="nucleotide sequence ID" value="NZ_CP045921.1"/>
</dbReference>
<keyword evidence="2 7" id="KW-0699">rRNA-binding</keyword>
<evidence type="ECO:0000256" key="5">
    <source>
        <dbReference type="ARBA" id="ARBA00023274"/>
    </source>
</evidence>
<dbReference type="GO" id="GO:0019843">
    <property type="term" value="F:rRNA binding"/>
    <property type="evidence" value="ECO:0007669"/>
    <property type="project" value="UniProtKB-UniRule"/>
</dbReference>
<evidence type="ECO:0000256" key="1">
    <source>
        <dbReference type="ARBA" id="ARBA00009451"/>
    </source>
</evidence>
<dbReference type="EMBL" id="CP045921">
    <property type="protein sequence ID" value="QHN42834.1"/>
    <property type="molecule type" value="Genomic_DNA"/>
</dbReference>
<comment type="function">
    <text evidence="7 10">This protein binds specifically to 23S rRNA; its binding is stimulated by other ribosomal proteins, e.g., L4, L17, and L20. It is important during the early stages of 50S assembly. It makes multiple contacts with different domains of the 23S rRNA in the assembled 50S subunit and ribosome.</text>
</comment>
<evidence type="ECO:0000256" key="11">
    <source>
        <dbReference type="SAM" id="MobiDB-lite"/>
    </source>
</evidence>
<evidence type="ECO:0000256" key="7">
    <source>
        <dbReference type="HAMAP-Rule" id="MF_01331"/>
    </source>
</evidence>
<keyword evidence="4 7" id="KW-0689">Ribosomal protein</keyword>
<organism evidence="12 13">
    <name type="scientific">Candidatus Mycosynbacter amalyticus</name>
    <dbReference type="NCBI Taxonomy" id="2665156"/>
    <lineage>
        <taxon>Bacteria</taxon>
        <taxon>Candidatus Saccharimonadota</taxon>
        <taxon>Candidatus Saccharimonadota incertae sedis</taxon>
        <taxon>Candidatus Mycosynbacter</taxon>
    </lineage>
</organism>
<dbReference type="InterPro" id="IPR001063">
    <property type="entry name" value="Ribosomal_uL22"/>
</dbReference>
<name>A0A857MJT9_9BACT</name>
<keyword evidence="13" id="KW-1185">Reference proteome</keyword>
<comment type="function">
    <text evidence="7">The globular domain of the protein is located near the polypeptide exit tunnel on the outside of the subunit, while an extended beta-hairpin is found that lines the wall of the exit tunnel in the center of the 70S ribosome.</text>
</comment>
<comment type="similarity">
    <text evidence="1 7 8">Belongs to the universal ribosomal protein uL22 family.</text>
</comment>
<dbReference type="GO" id="GO:0003735">
    <property type="term" value="F:structural constituent of ribosome"/>
    <property type="evidence" value="ECO:0007669"/>
    <property type="project" value="InterPro"/>
</dbReference>
<accession>A0A857MJT9</accession>
<dbReference type="NCBIfam" id="TIGR01044">
    <property type="entry name" value="rplV_bact"/>
    <property type="match status" value="1"/>
</dbReference>